<protein>
    <recommendedName>
        <fullName evidence="4">SET domain-containing protein</fullName>
    </recommendedName>
</protein>
<evidence type="ECO:0000313" key="2">
    <source>
        <dbReference type="EMBL" id="GLC49876.1"/>
    </source>
</evidence>
<dbReference type="Gene3D" id="2.170.270.10">
    <property type="entry name" value="SET domain"/>
    <property type="match status" value="1"/>
</dbReference>
<accession>A0A9W6EZ93</accession>
<dbReference type="InterPro" id="IPR046341">
    <property type="entry name" value="SET_dom_sf"/>
</dbReference>
<feature type="compositionally biased region" description="Basic and acidic residues" evidence="1">
    <location>
        <begin position="517"/>
        <end position="530"/>
    </location>
</feature>
<organism evidence="2 3">
    <name type="scientific">Pleodorina starrii</name>
    <dbReference type="NCBI Taxonomy" id="330485"/>
    <lineage>
        <taxon>Eukaryota</taxon>
        <taxon>Viridiplantae</taxon>
        <taxon>Chlorophyta</taxon>
        <taxon>core chlorophytes</taxon>
        <taxon>Chlorophyceae</taxon>
        <taxon>CS clade</taxon>
        <taxon>Chlamydomonadales</taxon>
        <taxon>Volvocaceae</taxon>
        <taxon>Pleodorina</taxon>
    </lineage>
</organism>
<comment type="caution">
    <text evidence="2">The sequence shown here is derived from an EMBL/GenBank/DDBJ whole genome shotgun (WGS) entry which is preliminary data.</text>
</comment>
<proteinExistence type="predicted"/>
<evidence type="ECO:0008006" key="4">
    <source>
        <dbReference type="Google" id="ProtNLM"/>
    </source>
</evidence>
<dbReference type="SUPFAM" id="SSF82199">
    <property type="entry name" value="SET domain"/>
    <property type="match status" value="1"/>
</dbReference>
<reference evidence="2 3" key="1">
    <citation type="journal article" date="2023" name="Commun. Biol.">
        <title>Reorganization of the ancestral sex-determining regions during the evolution of trioecy in Pleodorina starrii.</title>
        <authorList>
            <person name="Takahashi K."/>
            <person name="Suzuki S."/>
            <person name="Kawai-Toyooka H."/>
            <person name="Yamamoto K."/>
            <person name="Hamaji T."/>
            <person name="Ootsuki R."/>
            <person name="Yamaguchi H."/>
            <person name="Kawachi M."/>
            <person name="Higashiyama T."/>
            <person name="Nozaki H."/>
        </authorList>
    </citation>
    <scope>NUCLEOTIDE SEQUENCE [LARGE SCALE GENOMIC DNA]</scope>
    <source>
        <strain evidence="2 3">NIES-4479</strain>
    </source>
</reference>
<keyword evidence="3" id="KW-1185">Reference proteome</keyword>
<dbReference type="OrthoDB" id="551181at2759"/>
<dbReference type="AlphaFoldDB" id="A0A9W6EZ93"/>
<feature type="region of interest" description="Disordered" evidence="1">
    <location>
        <begin position="34"/>
        <end position="100"/>
    </location>
</feature>
<gene>
    <name evidence="2" type="primary">PLEST009165</name>
    <name evidence="2" type="ORF">PLESTB_000318300</name>
</gene>
<feature type="region of interest" description="Disordered" evidence="1">
    <location>
        <begin position="492"/>
        <end position="591"/>
    </location>
</feature>
<sequence>MLTRSKACDWSAASATLEKDDFSCDADSALSYSRAVESTDVVNEDSGDSSNSEETTTTTAAGASSGATSSPSASSRATSSPIPSASSQPPLPRWESQRGRPGYMDLADAVAYKNEYGIKGLPRCWGPGLLGHTRVYCNTVYRGKLAKAMDAVRDDVAKGNFDHYWPLYLSDPPLADVIQGDMKDDLWKKCRRSLRRLLRAAVLEAILERMDSGEADRIRRLGDMLLTPAKVLANLPEIIPISEKVERVYIGEAGDDDDTYDTYWDDNPAMKGQTSLRVKPGCELAEGEVIGVYSGEVWFDWDYPTIAEPNGTDEWDDTEHPSPYPYGTQRLYEFDRYACEGTGVIHERIFTELVNRSEQFDGKPFMKRIISEDGTRARKLVVTAARLGCPMAAANDPRRNINAKLEQDANFRDGGANATVRPARVCGILPLFVMFAVKPIKAREHVTYDYTCGYWQLHSEREAACREIEKASAEAAEALRGEPARLLEAATRYRSSTPKKQQKKRLMDVQQQRQHRAAVDNVKERNKNEENEMEMEEEEEEEEKKKEKKNGQNSRPKQPFHEAGGFDGDRAQQQQQQQQQRAPPHKLQKRF</sequence>
<evidence type="ECO:0000313" key="3">
    <source>
        <dbReference type="Proteomes" id="UP001165080"/>
    </source>
</evidence>
<feature type="compositionally biased region" description="Low complexity" evidence="1">
    <location>
        <begin position="48"/>
        <end position="87"/>
    </location>
</feature>
<dbReference type="EMBL" id="BRXU01000003">
    <property type="protein sequence ID" value="GLC49876.1"/>
    <property type="molecule type" value="Genomic_DNA"/>
</dbReference>
<feature type="compositionally biased region" description="Acidic residues" evidence="1">
    <location>
        <begin position="531"/>
        <end position="542"/>
    </location>
</feature>
<name>A0A9W6EZ93_9CHLO</name>
<evidence type="ECO:0000256" key="1">
    <source>
        <dbReference type="SAM" id="MobiDB-lite"/>
    </source>
</evidence>
<dbReference type="Proteomes" id="UP001165080">
    <property type="component" value="Unassembled WGS sequence"/>
</dbReference>